<keyword evidence="1" id="KW-1133">Transmembrane helix</keyword>
<dbReference type="PANTHER" id="PTHR35896">
    <property type="entry name" value="IG-LIKE DOMAIN-CONTAINING PROTEIN"/>
    <property type="match status" value="1"/>
</dbReference>
<feature type="transmembrane region" description="Helical" evidence="1">
    <location>
        <begin position="61"/>
        <end position="85"/>
    </location>
</feature>
<dbReference type="OrthoDB" id="3501153at2759"/>
<protein>
    <submittedName>
        <fullName evidence="2">Uncharacterized protein</fullName>
    </submittedName>
</protein>
<keyword evidence="3" id="KW-1185">Reference proteome</keyword>
<evidence type="ECO:0000313" key="2">
    <source>
        <dbReference type="EMBL" id="KAG9243662.1"/>
    </source>
</evidence>
<dbReference type="EMBL" id="MU253961">
    <property type="protein sequence ID" value="KAG9243662.1"/>
    <property type="molecule type" value="Genomic_DNA"/>
</dbReference>
<gene>
    <name evidence="2" type="ORF">BJ878DRAFT_568254</name>
</gene>
<dbReference type="AlphaFoldDB" id="A0A9P7Z225"/>
<dbReference type="InterPro" id="IPR053008">
    <property type="entry name" value="Phomopsin_biosynth_assoc"/>
</dbReference>
<accession>A0A9P7Z225</accession>
<dbReference type="Proteomes" id="UP000887226">
    <property type="component" value="Unassembled WGS sequence"/>
</dbReference>
<keyword evidence="1" id="KW-0472">Membrane</keyword>
<dbReference type="PANTHER" id="PTHR35896:SF3">
    <property type="entry name" value="MAJOR FACILITATOR SUPERFAMILY TRANSPORTER"/>
    <property type="match status" value="1"/>
</dbReference>
<keyword evidence="1" id="KW-0812">Transmembrane</keyword>
<proteinExistence type="predicted"/>
<comment type="caution">
    <text evidence="2">The sequence shown here is derived from an EMBL/GenBank/DDBJ whole genome shotgun (WGS) entry which is preliminary data.</text>
</comment>
<name>A0A9P7Z225_9HELO</name>
<evidence type="ECO:0000256" key="1">
    <source>
        <dbReference type="SAM" id="Phobius"/>
    </source>
</evidence>
<evidence type="ECO:0000313" key="3">
    <source>
        <dbReference type="Proteomes" id="UP000887226"/>
    </source>
</evidence>
<reference evidence="2" key="1">
    <citation type="journal article" date="2021" name="IMA Fungus">
        <title>Genomic characterization of three marine fungi, including Emericellopsis atlantica sp. nov. with signatures of a generalist lifestyle and marine biomass degradation.</title>
        <authorList>
            <person name="Hagestad O.C."/>
            <person name="Hou L."/>
            <person name="Andersen J.H."/>
            <person name="Hansen E.H."/>
            <person name="Altermark B."/>
            <person name="Li C."/>
            <person name="Kuhnert E."/>
            <person name="Cox R.J."/>
            <person name="Crous P.W."/>
            <person name="Spatafora J.W."/>
            <person name="Lail K."/>
            <person name="Amirebrahimi M."/>
            <person name="Lipzen A."/>
            <person name="Pangilinan J."/>
            <person name="Andreopoulos W."/>
            <person name="Hayes R.D."/>
            <person name="Ng V."/>
            <person name="Grigoriev I.V."/>
            <person name="Jackson S.A."/>
            <person name="Sutton T.D.S."/>
            <person name="Dobson A.D.W."/>
            <person name="Rama T."/>
        </authorList>
    </citation>
    <scope>NUCLEOTIDE SEQUENCE</scope>
    <source>
        <strain evidence="2">TRa3180A</strain>
    </source>
</reference>
<sequence length="246" mass="27538">MEPMDEKADLSDLPLLPDSYEEHSLSQSGSSGTEEFIPRQYTRDTFLPSPETTASRRRGQLYIITITVFISCLMTSLIIAGLLSYTHNSISTPFIYDNFFATNAPGTVGCGSTVAEAKALGCHFDELGDMWLPERCPRTYEAEYLVSNNGGPFFYYTNIDGKELVANRSELAGLQTYYSSTRDHLRHCEYNFYRFADSLVSGERVGHENKFGPHMHHCAQILGQFANLAPNIDNIDVDTVSTFGYC</sequence>
<organism evidence="2 3">
    <name type="scientific">Calycina marina</name>
    <dbReference type="NCBI Taxonomy" id="1763456"/>
    <lineage>
        <taxon>Eukaryota</taxon>
        <taxon>Fungi</taxon>
        <taxon>Dikarya</taxon>
        <taxon>Ascomycota</taxon>
        <taxon>Pezizomycotina</taxon>
        <taxon>Leotiomycetes</taxon>
        <taxon>Helotiales</taxon>
        <taxon>Pezizellaceae</taxon>
        <taxon>Calycina</taxon>
    </lineage>
</organism>